<evidence type="ECO:0000313" key="1">
    <source>
        <dbReference type="EMBL" id="QJA65668.1"/>
    </source>
</evidence>
<reference evidence="2" key="1">
    <citation type="submission" date="2020-03" db="EMBL/GenBank/DDBJ databases">
        <title>The deep terrestrial virosphere.</title>
        <authorList>
            <person name="Holmfeldt K."/>
            <person name="Nilsson E."/>
            <person name="Simone D."/>
            <person name="Lopez-Fernandez M."/>
            <person name="Wu X."/>
            <person name="de Brujin I."/>
            <person name="Lundin D."/>
            <person name="Andersson A."/>
            <person name="Bertilsson S."/>
            <person name="Dopson M."/>
        </authorList>
    </citation>
    <scope>NUCLEOTIDE SEQUENCE</scope>
    <source>
        <strain evidence="2">MM415A03015</strain>
        <strain evidence="1">MM415B00382</strain>
    </source>
</reference>
<dbReference type="EMBL" id="MT141542">
    <property type="protein sequence ID" value="QJA65668.1"/>
    <property type="molecule type" value="Genomic_DNA"/>
</dbReference>
<dbReference type="Gene3D" id="3.30.2000.30">
    <property type="match status" value="1"/>
</dbReference>
<name>A0A6M3JPL6_9ZZZZ</name>
<dbReference type="EMBL" id="MT141906">
    <property type="protein sequence ID" value="QJA71873.1"/>
    <property type="molecule type" value="Genomic_DNA"/>
</dbReference>
<organism evidence="2">
    <name type="scientific">viral metagenome</name>
    <dbReference type="NCBI Taxonomy" id="1070528"/>
    <lineage>
        <taxon>unclassified sequences</taxon>
        <taxon>metagenomes</taxon>
        <taxon>organismal metagenomes</taxon>
    </lineage>
</organism>
<protein>
    <submittedName>
        <fullName evidence="2">Uncharacterized protein</fullName>
    </submittedName>
</protein>
<evidence type="ECO:0000313" key="2">
    <source>
        <dbReference type="EMBL" id="QJA71873.1"/>
    </source>
</evidence>
<sequence>MPADSSAVDAAVVAKLAGDSTLLALMTDGVFVDIAGKDDTRFVIVSQASHFDDYVFDGRVVETFSYLVKAVDRSTSGATVKTAAARIDTLLQDVALTISGYGHLLTRRSERVRYTEVDSVDQDIRWQHRGGLYQVVVAPLS</sequence>
<accession>A0A6M3JPL6</accession>
<proteinExistence type="predicted"/>
<gene>
    <name evidence="2" type="ORF">MM415A03015_0010</name>
    <name evidence="1" type="ORF">MM415B00382_0058</name>
</gene>
<dbReference type="AlphaFoldDB" id="A0A6M3JPL6"/>
<dbReference type="InterPro" id="IPR053745">
    <property type="entry name" value="Viral_Tail_Comp_sf"/>
</dbReference>